<keyword evidence="1" id="KW-0808">Transferase</keyword>
<evidence type="ECO:0000313" key="5">
    <source>
        <dbReference type="Proteomes" id="UP000267029"/>
    </source>
</evidence>
<dbReference type="GO" id="GO:0005886">
    <property type="term" value="C:plasma membrane"/>
    <property type="evidence" value="ECO:0007669"/>
    <property type="project" value="TreeGrafter"/>
</dbReference>
<accession>A0A3P6HLN8</accession>
<organism evidence="4 5">
    <name type="scientific">Mesocestoides corti</name>
    <name type="common">Flatworm</name>
    <dbReference type="NCBI Taxonomy" id="53468"/>
    <lineage>
        <taxon>Eukaryota</taxon>
        <taxon>Metazoa</taxon>
        <taxon>Spiralia</taxon>
        <taxon>Lophotrochozoa</taxon>
        <taxon>Platyhelminthes</taxon>
        <taxon>Cestoda</taxon>
        <taxon>Eucestoda</taxon>
        <taxon>Cyclophyllidea</taxon>
        <taxon>Mesocestoididae</taxon>
        <taxon>Mesocestoides</taxon>
    </lineage>
</organism>
<proteinExistence type="predicted"/>
<dbReference type="InterPro" id="IPR027483">
    <property type="entry name" value="PInositol-4-P-4/5-kinase_C_sf"/>
</dbReference>
<dbReference type="Pfam" id="PF01504">
    <property type="entry name" value="PIP5K"/>
    <property type="match status" value="1"/>
</dbReference>
<keyword evidence="5" id="KW-1185">Reference proteome</keyword>
<sequence>MPTLKDNDFMHDICKLHLEEPAKQRLMEHLERDIAFLQENNLMDYSALIGIHDVELASNEFDDPSASMPAVDIGGARHRGSAGEILASAGDGLGELFEERLFGGTHRAHSSHNPRENIGVGSYSSVGGGMPHDLCEALSDLSPPNSDDFDTLLASGAPDDNSNLTPPESPSDVSLRFQSFTGELSPNTEFYGFRGSPSLGRPVIYFIAIVDILTRYGMRKRTAQTYKTVKHGGANADQITTVRPDVYARRLLDFLGHCVE</sequence>
<dbReference type="PROSITE" id="PS51455">
    <property type="entry name" value="PIPK"/>
    <property type="match status" value="1"/>
</dbReference>
<feature type="region of interest" description="Disordered" evidence="2">
    <location>
        <begin position="146"/>
        <end position="171"/>
    </location>
</feature>
<dbReference type="GO" id="GO:0016309">
    <property type="term" value="F:1-phosphatidylinositol-5-phosphate 4-kinase activity"/>
    <property type="evidence" value="ECO:0007669"/>
    <property type="project" value="TreeGrafter"/>
</dbReference>
<dbReference type="GO" id="GO:0016308">
    <property type="term" value="F:1-phosphatidylinositol-4-phosphate 5-kinase activity"/>
    <property type="evidence" value="ECO:0007669"/>
    <property type="project" value="TreeGrafter"/>
</dbReference>
<dbReference type="OrthoDB" id="20783at2759"/>
<dbReference type="SUPFAM" id="SSF56104">
    <property type="entry name" value="SAICAR synthase-like"/>
    <property type="match status" value="1"/>
</dbReference>
<dbReference type="GO" id="GO:0046854">
    <property type="term" value="P:phosphatidylinositol phosphate biosynthetic process"/>
    <property type="evidence" value="ECO:0007669"/>
    <property type="project" value="TreeGrafter"/>
</dbReference>
<gene>
    <name evidence="4" type="ORF">MCOS_LOCUS2259</name>
</gene>
<evidence type="ECO:0000256" key="1">
    <source>
        <dbReference type="PROSITE-ProRule" id="PRU00781"/>
    </source>
</evidence>
<dbReference type="Gene3D" id="3.30.810.10">
    <property type="entry name" value="2-Layer Sandwich"/>
    <property type="match status" value="2"/>
</dbReference>
<dbReference type="InterPro" id="IPR002498">
    <property type="entry name" value="PInositol-4-P-4/5-kinase_core"/>
</dbReference>
<reference evidence="4 5" key="1">
    <citation type="submission" date="2018-10" db="EMBL/GenBank/DDBJ databases">
        <authorList>
            <consortium name="Pathogen Informatics"/>
        </authorList>
    </citation>
    <scope>NUCLEOTIDE SEQUENCE [LARGE SCALE GENOMIC DNA]</scope>
</reference>
<keyword evidence="1" id="KW-0547">Nucleotide-binding</keyword>
<dbReference type="InterPro" id="IPR023610">
    <property type="entry name" value="PInositol-4/5-P-5/4-kinase"/>
</dbReference>
<dbReference type="PANTHER" id="PTHR23086:SF8">
    <property type="entry name" value="PHOSPHATIDYLINOSITOL 5-PHOSPHATE 4-KINASE, ISOFORM A"/>
    <property type="match status" value="1"/>
</dbReference>
<evidence type="ECO:0000259" key="3">
    <source>
        <dbReference type="PROSITE" id="PS51455"/>
    </source>
</evidence>
<evidence type="ECO:0000256" key="2">
    <source>
        <dbReference type="SAM" id="MobiDB-lite"/>
    </source>
</evidence>
<keyword evidence="1" id="KW-0067">ATP-binding</keyword>
<dbReference type="Proteomes" id="UP000267029">
    <property type="component" value="Unassembled WGS sequence"/>
</dbReference>
<feature type="domain" description="PIPK" evidence="3">
    <location>
        <begin position="1"/>
        <end position="259"/>
    </location>
</feature>
<name>A0A3P6HLN8_MESCO</name>
<dbReference type="GO" id="GO:0005524">
    <property type="term" value="F:ATP binding"/>
    <property type="evidence" value="ECO:0007669"/>
    <property type="project" value="UniProtKB-UniRule"/>
</dbReference>
<dbReference type="PANTHER" id="PTHR23086">
    <property type="entry name" value="PHOSPHATIDYLINOSITOL-4-PHOSPHATE 5-KINASE"/>
    <property type="match status" value="1"/>
</dbReference>
<dbReference type="STRING" id="53468.A0A3P6HLN8"/>
<keyword evidence="1" id="KW-0418">Kinase</keyword>
<evidence type="ECO:0000313" key="4">
    <source>
        <dbReference type="EMBL" id="VDD76256.1"/>
    </source>
</evidence>
<dbReference type="EMBL" id="UXSR01000353">
    <property type="protein sequence ID" value="VDD76256.1"/>
    <property type="molecule type" value="Genomic_DNA"/>
</dbReference>
<dbReference type="AlphaFoldDB" id="A0A3P6HLN8"/>
<protein>
    <recommendedName>
        <fullName evidence="3">PIPK domain-containing protein</fullName>
    </recommendedName>
</protein>